<name>A0A1C5JPL6_9ACTN</name>
<keyword evidence="3" id="KW-1185">Reference proteome</keyword>
<dbReference type="RefSeq" id="WP_091068148.1">
    <property type="nucleotide sequence ID" value="NZ_FMDM01000012.1"/>
</dbReference>
<sequence length="247" mass="26240">MVRPIVGAGTDEETWRAWPAPATWPVLDLEDPARTAPPLVVAPHPDDEVLGVGGLVAMLAGGVGAEIAVVTDGEASHPGSTVHTPAELAGIRRAETVTACGLLGVAPPAIVHLGHPDGGIDESALTDTLTTRLTPGRWCVTTWHGDGHPDHEAVGRAAAVACRRTGATLLEFPVWTWHWAEPDDPDVPWHRARRIDLTRAARSAKRQAIDAFRSQILPLGPAPVDAAILPPHVLARFARPYETVFVP</sequence>
<evidence type="ECO:0000313" key="3">
    <source>
        <dbReference type="Proteomes" id="UP000199360"/>
    </source>
</evidence>
<protein>
    <submittedName>
        <fullName evidence="2">N-acetylglucosaminyl deacetylase, LmbE family</fullName>
    </submittedName>
</protein>
<dbReference type="PANTHER" id="PTHR12993">
    <property type="entry name" value="N-ACETYLGLUCOSAMINYL-PHOSPHATIDYLINOSITOL DE-N-ACETYLASE-RELATED"/>
    <property type="match status" value="1"/>
</dbReference>
<dbReference type="Proteomes" id="UP000199360">
    <property type="component" value="Unassembled WGS sequence"/>
</dbReference>
<evidence type="ECO:0000313" key="2">
    <source>
        <dbReference type="EMBL" id="SCG72423.1"/>
    </source>
</evidence>
<dbReference type="STRING" id="745366.GA0070213_112185"/>
<reference evidence="3" key="1">
    <citation type="submission" date="2016-06" db="EMBL/GenBank/DDBJ databases">
        <authorList>
            <person name="Varghese N."/>
            <person name="Submissions Spin"/>
        </authorList>
    </citation>
    <scope>NUCLEOTIDE SEQUENCE [LARGE SCALE GENOMIC DNA]</scope>
    <source>
        <strain evidence="3">DSM 45647</strain>
    </source>
</reference>
<keyword evidence="1" id="KW-0862">Zinc</keyword>
<gene>
    <name evidence="2" type="ORF">GA0070213_112185</name>
</gene>
<organism evidence="2 3">
    <name type="scientific">Micromonospora humi</name>
    <dbReference type="NCBI Taxonomy" id="745366"/>
    <lineage>
        <taxon>Bacteria</taxon>
        <taxon>Bacillati</taxon>
        <taxon>Actinomycetota</taxon>
        <taxon>Actinomycetes</taxon>
        <taxon>Micromonosporales</taxon>
        <taxon>Micromonosporaceae</taxon>
        <taxon>Micromonospora</taxon>
    </lineage>
</organism>
<dbReference type="GO" id="GO:0016137">
    <property type="term" value="P:glycoside metabolic process"/>
    <property type="evidence" value="ECO:0007669"/>
    <property type="project" value="UniProtKB-ARBA"/>
</dbReference>
<dbReference type="Gene3D" id="3.40.50.10320">
    <property type="entry name" value="LmbE-like"/>
    <property type="match status" value="1"/>
</dbReference>
<dbReference type="EMBL" id="FMDM01000012">
    <property type="protein sequence ID" value="SCG72423.1"/>
    <property type="molecule type" value="Genomic_DNA"/>
</dbReference>
<evidence type="ECO:0000256" key="1">
    <source>
        <dbReference type="ARBA" id="ARBA00022833"/>
    </source>
</evidence>
<dbReference type="Pfam" id="PF02585">
    <property type="entry name" value="PIG-L"/>
    <property type="match status" value="1"/>
</dbReference>
<accession>A0A1C5JPL6</accession>
<dbReference type="GO" id="GO:0016811">
    <property type="term" value="F:hydrolase activity, acting on carbon-nitrogen (but not peptide) bonds, in linear amides"/>
    <property type="evidence" value="ECO:0007669"/>
    <property type="project" value="TreeGrafter"/>
</dbReference>
<dbReference type="InterPro" id="IPR003737">
    <property type="entry name" value="GlcNAc_PI_deacetylase-related"/>
</dbReference>
<dbReference type="SUPFAM" id="SSF102588">
    <property type="entry name" value="LmbE-like"/>
    <property type="match status" value="1"/>
</dbReference>
<dbReference type="OrthoDB" id="116799at2"/>
<dbReference type="PANTHER" id="PTHR12993:SF29">
    <property type="entry name" value="BLR3841 PROTEIN"/>
    <property type="match status" value="1"/>
</dbReference>
<dbReference type="AlphaFoldDB" id="A0A1C5JPL6"/>
<dbReference type="InterPro" id="IPR024078">
    <property type="entry name" value="LmbE-like_dom_sf"/>
</dbReference>
<proteinExistence type="predicted"/>